<dbReference type="InterPro" id="IPR034294">
    <property type="entry name" value="Aquaporin_transptr"/>
</dbReference>
<keyword evidence="5 8" id="KW-0472">Membrane</keyword>
<organism evidence="9 10">
    <name type="scientific">Streptomyces puniciscabiei</name>
    <dbReference type="NCBI Taxonomy" id="164348"/>
    <lineage>
        <taxon>Bacteria</taxon>
        <taxon>Bacillati</taxon>
        <taxon>Actinomycetota</taxon>
        <taxon>Actinomycetes</taxon>
        <taxon>Kitasatosporales</taxon>
        <taxon>Streptomycetaceae</taxon>
        <taxon>Streptomyces</taxon>
    </lineage>
</organism>
<dbReference type="PANTHER" id="PTHR45724">
    <property type="entry name" value="AQUAPORIN NIP2-1"/>
    <property type="match status" value="1"/>
</dbReference>
<dbReference type="Proteomes" id="UP000318103">
    <property type="component" value="Unassembled WGS sequence"/>
</dbReference>
<accession>A0A542SWX9</accession>
<gene>
    <name evidence="9" type="ORF">FB563_8493</name>
</gene>
<feature type="transmembrane region" description="Helical" evidence="8">
    <location>
        <begin position="231"/>
        <end position="252"/>
    </location>
</feature>
<dbReference type="EMBL" id="VFNX01000009">
    <property type="protein sequence ID" value="TQK79115.1"/>
    <property type="molecule type" value="Genomic_DNA"/>
</dbReference>
<feature type="transmembrane region" description="Helical" evidence="8">
    <location>
        <begin position="107"/>
        <end position="137"/>
    </location>
</feature>
<evidence type="ECO:0000256" key="5">
    <source>
        <dbReference type="ARBA" id="ARBA00023136"/>
    </source>
</evidence>
<keyword evidence="2 6" id="KW-0813">Transport</keyword>
<dbReference type="Gene3D" id="1.20.1080.10">
    <property type="entry name" value="Glycerol uptake facilitator protein"/>
    <property type="match status" value="1"/>
</dbReference>
<keyword evidence="10" id="KW-1185">Reference proteome</keyword>
<name>A0A542SWX9_9ACTN</name>
<feature type="region of interest" description="Disordered" evidence="7">
    <location>
        <begin position="1"/>
        <end position="23"/>
    </location>
</feature>
<dbReference type="InterPro" id="IPR022357">
    <property type="entry name" value="MIP_CS"/>
</dbReference>
<evidence type="ECO:0000313" key="9">
    <source>
        <dbReference type="EMBL" id="TQK79115.1"/>
    </source>
</evidence>
<evidence type="ECO:0000256" key="8">
    <source>
        <dbReference type="SAM" id="Phobius"/>
    </source>
</evidence>
<comment type="caution">
    <text evidence="9">The sequence shown here is derived from an EMBL/GenBank/DDBJ whole genome shotgun (WGS) entry which is preliminary data.</text>
</comment>
<keyword evidence="3 6" id="KW-0812">Transmembrane</keyword>
<dbReference type="AlphaFoldDB" id="A0A542SWX9"/>
<dbReference type="PROSITE" id="PS00221">
    <property type="entry name" value="MIP"/>
    <property type="match status" value="1"/>
</dbReference>
<dbReference type="GO" id="GO:0016020">
    <property type="term" value="C:membrane"/>
    <property type="evidence" value="ECO:0007669"/>
    <property type="project" value="UniProtKB-SubCell"/>
</dbReference>
<feature type="transmembrane region" description="Helical" evidence="8">
    <location>
        <begin position="65"/>
        <end position="86"/>
    </location>
</feature>
<feature type="transmembrane region" description="Helical" evidence="8">
    <location>
        <begin position="189"/>
        <end position="211"/>
    </location>
</feature>
<evidence type="ECO:0000313" key="10">
    <source>
        <dbReference type="Proteomes" id="UP000318103"/>
    </source>
</evidence>
<feature type="transmembrane region" description="Helical" evidence="8">
    <location>
        <begin position="33"/>
        <end position="53"/>
    </location>
</feature>
<feature type="transmembrane region" description="Helical" evidence="8">
    <location>
        <begin position="157"/>
        <end position="177"/>
    </location>
</feature>
<reference evidence="9 10" key="1">
    <citation type="submission" date="2019-06" db="EMBL/GenBank/DDBJ databases">
        <title>Sequencing the genomes of 1000 actinobacteria strains.</title>
        <authorList>
            <person name="Klenk H.-P."/>
        </authorList>
    </citation>
    <scope>NUCLEOTIDE SEQUENCE [LARGE SCALE GENOMIC DNA]</scope>
    <source>
        <strain evidence="9 10">DSM 41929</strain>
    </source>
</reference>
<evidence type="ECO:0000256" key="3">
    <source>
        <dbReference type="ARBA" id="ARBA00022692"/>
    </source>
</evidence>
<dbReference type="PANTHER" id="PTHR45724:SF13">
    <property type="entry name" value="AQUAPORIN NIP1-1-RELATED"/>
    <property type="match status" value="1"/>
</dbReference>
<evidence type="ECO:0000256" key="4">
    <source>
        <dbReference type="ARBA" id="ARBA00022989"/>
    </source>
</evidence>
<dbReference type="InterPro" id="IPR023271">
    <property type="entry name" value="Aquaporin-like"/>
</dbReference>
<dbReference type="GO" id="GO:0015267">
    <property type="term" value="F:channel activity"/>
    <property type="evidence" value="ECO:0007669"/>
    <property type="project" value="InterPro"/>
</dbReference>
<protein>
    <submittedName>
        <fullName evidence="9">Glycerol uptake facilitator protein/aquaporin Z</fullName>
    </submittedName>
</protein>
<dbReference type="SUPFAM" id="SSF81338">
    <property type="entry name" value="Aquaporin-like"/>
    <property type="match status" value="1"/>
</dbReference>
<evidence type="ECO:0000256" key="7">
    <source>
        <dbReference type="SAM" id="MobiDB-lite"/>
    </source>
</evidence>
<dbReference type="InterPro" id="IPR000425">
    <property type="entry name" value="MIP"/>
</dbReference>
<feature type="compositionally biased region" description="Pro residues" evidence="7">
    <location>
        <begin position="1"/>
        <end position="10"/>
    </location>
</feature>
<evidence type="ECO:0000256" key="1">
    <source>
        <dbReference type="ARBA" id="ARBA00004141"/>
    </source>
</evidence>
<evidence type="ECO:0000256" key="6">
    <source>
        <dbReference type="RuleBase" id="RU000477"/>
    </source>
</evidence>
<sequence>MPETPAPSSDPRPAGRTGSAPPRPATIAGHSALECYLAFVLLFGVTTIVRWVMGPSFISDGVDRIHLQLLIVGAAVGLLIAALIVSRPGRTSGGHINPAISLAMWRFGVFPGVSVVPYVLAQLTGSVLGVLLAGAVWGPAAKDPPVAYAVLQPGAGWTAAELFGAEAASMGVIVYLVGSFLQAPRLARLVPWLVGFLIGGAIALLGTTTGGSVNPARQFGPALASGQSSFLWVYLLAPMVGALIAAFVLYRVNKHCTVLTHRLCGTEEDGAPLKERERG</sequence>
<comment type="subcellular location">
    <subcellularLocation>
        <location evidence="1">Membrane</location>
        <topology evidence="1">Multi-pass membrane protein</topology>
    </subcellularLocation>
</comment>
<comment type="similarity">
    <text evidence="6">Belongs to the MIP/aquaporin (TC 1.A.8) family.</text>
</comment>
<proteinExistence type="inferred from homology"/>
<dbReference type="PRINTS" id="PR00783">
    <property type="entry name" value="MINTRINSICP"/>
</dbReference>
<keyword evidence="4 8" id="KW-1133">Transmembrane helix</keyword>
<dbReference type="Pfam" id="PF00230">
    <property type="entry name" value="MIP"/>
    <property type="match status" value="1"/>
</dbReference>
<evidence type="ECO:0000256" key="2">
    <source>
        <dbReference type="ARBA" id="ARBA00022448"/>
    </source>
</evidence>